<dbReference type="GeneID" id="94364097"/>
<organism evidence="5 6">
    <name type="scientific">Pararhodobacter marinus</name>
    <dbReference type="NCBI Taxonomy" id="2184063"/>
    <lineage>
        <taxon>Bacteria</taxon>
        <taxon>Pseudomonadati</taxon>
        <taxon>Pseudomonadota</taxon>
        <taxon>Alphaproteobacteria</taxon>
        <taxon>Rhodobacterales</taxon>
        <taxon>Paracoccaceae</taxon>
        <taxon>Pararhodobacter</taxon>
    </lineage>
</organism>
<comment type="similarity">
    <text evidence="1">Belongs to the TTC38 family.</text>
</comment>
<dbReference type="OrthoDB" id="9815900at2"/>
<dbReference type="SUPFAM" id="SSF48452">
    <property type="entry name" value="TPR-like"/>
    <property type="match status" value="1"/>
</dbReference>
<evidence type="ECO:0000256" key="2">
    <source>
        <dbReference type="ARBA" id="ARBA00019992"/>
    </source>
</evidence>
<dbReference type="Proteomes" id="UP000244940">
    <property type="component" value="Unassembled WGS sequence"/>
</dbReference>
<name>A0A2U2CGG1_9RHOB</name>
<evidence type="ECO:0000256" key="3">
    <source>
        <dbReference type="ARBA" id="ARBA00022737"/>
    </source>
</evidence>
<dbReference type="EMBL" id="QEYD01000002">
    <property type="protein sequence ID" value="PWE30975.1"/>
    <property type="molecule type" value="Genomic_DNA"/>
</dbReference>
<reference evidence="5 6" key="1">
    <citation type="submission" date="2018-05" db="EMBL/GenBank/DDBJ databases">
        <title>Pararhodobacter marina sp. nov., isolated from deep-sea water of the Indian Ocean.</title>
        <authorList>
            <person name="Lai Q.Sr."/>
            <person name="Liu X."/>
            <person name="Shao Z."/>
        </authorList>
    </citation>
    <scope>NUCLEOTIDE SEQUENCE [LARGE SCALE GENOMIC DNA]</scope>
    <source>
        <strain evidence="5 6">CIC4N-9</strain>
    </source>
</reference>
<protein>
    <recommendedName>
        <fullName evidence="2">Tetratricopeptide repeat protein 38</fullName>
    </recommendedName>
</protein>
<accession>A0A2U2CGG1</accession>
<dbReference type="InterPro" id="IPR033891">
    <property type="entry name" value="TTC38"/>
</dbReference>
<keyword evidence="6" id="KW-1185">Reference proteome</keyword>
<dbReference type="AlphaFoldDB" id="A0A2U2CGG1"/>
<evidence type="ECO:0000256" key="1">
    <source>
        <dbReference type="ARBA" id="ARBA00005857"/>
    </source>
</evidence>
<dbReference type="CDD" id="cd05804">
    <property type="entry name" value="StaR_like"/>
    <property type="match status" value="1"/>
</dbReference>
<dbReference type="InterPro" id="IPR011990">
    <property type="entry name" value="TPR-like_helical_dom_sf"/>
</dbReference>
<proteinExistence type="inferred from homology"/>
<dbReference type="PANTHER" id="PTHR16263:SF4">
    <property type="entry name" value="TETRATRICOPEPTIDE REPEAT PROTEIN 38"/>
    <property type="match status" value="1"/>
</dbReference>
<keyword evidence="4" id="KW-0802">TPR repeat</keyword>
<keyword evidence="3" id="KW-0677">Repeat</keyword>
<dbReference type="Gene3D" id="1.25.40.10">
    <property type="entry name" value="Tetratricopeptide repeat domain"/>
    <property type="match status" value="1"/>
</dbReference>
<evidence type="ECO:0000313" key="6">
    <source>
        <dbReference type="Proteomes" id="UP000244940"/>
    </source>
</evidence>
<evidence type="ECO:0000313" key="5">
    <source>
        <dbReference type="EMBL" id="PWE30975.1"/>
    </source>
</evidence>
<dbReference type="PANTHER" id="PTHR16263">
    <property type="entry name" value="TETRATRICOPEPTIDE REPEAT PROTEIN 38"/>
    <property type="match status" value="1"/>
</dbReference>
<evidence type="ECO:0000256" key="4">
    <source>
        <dbReference type="ARBA" id="ARBA00022803"/>
    </source>
</evidence>
<comment type="caution">
    <text evidence="5">The sequence shown here is derived from an EMBL/GenBank/DDBJ whole genome shotgun (WGS) entry which is preliminary data.</text>
</comment>
<sequence>MALKDRYGNPVSTGSAKAVAAYDRGVEMFLSDRWGAGAVFEEALAADPGFAMALTGLARAQATDAPLARQTLARAEALSDRLDARERAHIGILKLVLNGRAAEARDAVKVHARAYPRDVMIVQLCGSVFGLIGFSGRAGREAEMLDYVASLLPHYGDEWFIHTLHAISLCETGQLDRSLAVMERALAQNPLNANAAHFKSHALYELGETRAGRQFLDGWLSGFDPRCALHGHLSWHSALWALFDGDIATMWRVLDDSVAPGGSQGLPINKLTDTASLLWRAELAGVPVPPDHWRVLSDYAARFFPDPGQSFVDLHNALCHAMAGQGDRLARLAENPGGFAGDLVPPVAAAFGAIARGDWDSALGALVPALAQQERFGGSRAQRDLLELTYVAALMRTGRADEAARTLRLRRPVIAAQLAGPVTPG</sequence>
<gene>
    <name evidence="5" type="ORF">C4N9_04270</name>
</gene>
<dbReference type="RefSeq" id="WP_109532053.1">
    <property type="nucleotide sequence ID" value="NZ_QEYD01000002.1"/>
</dbReference>